<dbReference type="AlphaFoldDB" id="A0A2A5JJI4"/>
<organism evidence="1 2">
    <name type="scientific">Pseudoalteromonas piscicida</name>
    <dbReference type="NCBI Taxonomy" id="43662"/>
    <lineage>
        <taxon>Bacteria</taxon>
        <taxon>Pseudomonadati</taxon>
        <taxon>Pseudomonadota</taxon>
        <taxon>Gammaproteobacteria</taxon>
        <taxon>Alteromonadales</taxon>
        <taxon>Pseudoalteromonadaceae</taxon>
        <taxon>Pseudoalteromonas</taxon>
    </lineage>
</organism>
<protein>
    <submittedName>
        <fullName evidence="1">Uncharacterized protein</fullName>
    </submittedName>
</protein>
<comment type="caution">
    <text evidence="1">The sequence shown here is derived from an EMBL/GenBank/DDBJ whole genome shotgun (WGS) entry which is preliminary data.</text>
</comment>
<evidence type="ECO:0000313" key="1">
    <source>
        <dbReference type="EMBL" id="PCK29605.1"/>
    </source>
</evidence>
<gene>
    <name evidence="1" type="ORF">CEX98_21930</name>
</gene>
<proteinExistence type="predicted"/>
<dbReference type="Proteomes" id="UP000228621">
    <property type="component" value="Unassembled WGS sequence"/>
</dbReference>
<reference evidence="2" key="1">
    <citation type="journal article" date="2019" name="Genome Announc.">
        <title>Draft Genome Sequence of Pseudoalteromonas piscicida Strain 36Y ROTHPW, an Hypersaline Seawater Isolate from the South Coast of Sonora, Mexico.</title>
        <authorList>
            <person name="Sanchez-Diaz R."/>
            <person name="Molina-Garza Z.J."/>
            <person name="Cruz-Suarez L.E."/>
            <person name="Selvin J."/>
            <person name="Kiran G.S."/>
            <person name="Ibarra-Gamez J.C."/>
            <person name="Gomez-Gil B."/>
            <person name="Galaviz-Silva L."/>
        </authorList>
    </citation>
    <scope>NUCLEOTIDE SEQUENCE [LARGE SCALE GENOMIC DNA]</scope>
    <source>
        <strain evidence="2">36Y_RITHPW</strain>
    </source>
</reference>
<sequence length="66" mass="7489">MGFNFIFKSIMLLPVNFLKGMDRVEKYSDVIIPLIKVGSQIQLTWLPLGEEVAGVVYVVFVKKDLT</sequence>
<accession>A0A2A5JJI4</accession>
<dbReference type="EMBL" id="NKHF01000120">
    <property type="protein sequence ID" value="PCK29605.1"/>
    <property type="molecule type" value="Genomic_DNA"/>
</dbReference>
<evidence type="ECO:0000313" key="2">
    <source>
        <dbReference type="Proteomes" id="UP000228621"/>
    </source>
</evidence>
<name>A0A2A5JJI4_PSEO7</name>
<keyword evidence="2" id="KW-1185">Reference proteome</keyword>